<dbReference type="InterPro" id="IPR038766">
    <property type="entry name" value="Membrane_comp_ABC_pdt"/>
</dbReference>
<comment type="subcellular location">
    <subcellularLocation>
        <location evidence="1">Cell membrane</location>
        <topology evidence="1">Multi-pass membrane protein</topology>
    </subcellularLocation>
</comment>
<feature type="domain" description="ABC3 transporter permease C-terminal" evidence="8">
    <location>
        <begin position="1009"/>
        <end position="1122"/>
    </location>
</feature>
<dbReference type="PANTHER" id="PTHR30287">
    <property type="entry name" value="MEMBRANE COMPONENT OF PREDICTED ABC SUPERFAMILY METABOLITE UPTAKE TRANSPORTER"/>
    <property type="match status" value="1"/>
</dbReference>
<evidence type="ECO:0000256" key="1">
    <source>
        <dbReference type="ARBA" id="ARBA00004651"/>
    </source>
</evidence>
<keyword evidence="10" id="KW-1185">Reference proteome</keyword>
<dbReference type="Proteomes" id="UP000609849">
    <property type="component" value="Unassembled WGS sequence"/>
</dbReference>
<feature type="transmembrane region" description="Helical" evidence="7">
    <location>
        <begin position="1100"/>
        <end position="1118"/>
    </location>
</feature>
<gene>
    <name evidence="9" type="ORF">H8923_08425</name>
</gene>
<evidence type="ECO:0000256" key="7">
    <source>
        <dbReference type="SAM" id="Phobius"/>
    </source>
</evidence>
<evidence type="ECO:0000256" key="6">
    <source>
        <dbReference type="SAM" id="Coils"/>
    </source>
</evidence>
<name>A0ABR7JPF3_9FIRM</name>
<feature type="transmembrane region" description="Helical" evidence="7">
    <location>
        <begin position="774"/>
        <end position="794"/>
    </location>
</feature>
<evidence type="ECO:0000256" key="3">
    <source>
        <dbReference type="ARBA" id="ARBA00022692"/>
    </source>
</evidence>
<feature type="transmembrane region" description="Helical" evidence="7">
    <location>
        <begin position="696"/>
        <end position="721"/>
    </location>
</feature>
<evidence type="ECO:0000256" key="2">
    <source>
        <dbReference type="ARBA" id="ARBA00022475"/>
    </source>
</evidence>
<feature type="coiled-coil region" evidence="6">
    <location>
        <begin position="545"/>
        <end position="579"/>
    </location>
</feature>
<feature type="domain" description="ABC3 transporter permease C-terminal" evidence="8">
    <location>
        <begin position="608"/>
        <end position="728"/>
    </location>
</feature>
<accession>A0ABR7JPF3</accession>
<sequence>MSKNKAYEKSIIREILTSKSRFASILVIILLGVAFYSGIKSSGPNMDEAINKLYNNQNLMDSRIVSSLGLSDEDLELLEDNDRILDFYPTHSIDVNLTNINSVVKFIEYDNKNKINDFIIVEGGLPENSAEIALDEKVLKLNKNINIGDSYVIESDEDTMKSFNKKTFKIVGFVKSPIYIEKESRGTTSVGKGTIDYFAVLNKRDISMDVYTEIYVRFKNVQNLKGYSKEYKEKMEENNNYLKTLYSNRGVERVEEIKAKAQEELNKAYLEIEENETKLLDAEKEIKDAKEKLQEGKIQYEEGLKEYEESIKDGELKLLEGKNKLENAQAELDKQKKSILEGKKQLDEAKKLLYEAKEALLNQGIDINRDTSKLKSNIENLNILVTTYNFLSKDIKDIISNISDKEEIPLEKIVSWKSIILNKSLGLSHLSELISELEKSPSKKDLALTISKEIEIASNTVKGNISNLEMLISEIAKYKQGEAQYDEQLKIINSCEEKINEAQNQLYNAKLEITKGEKELESGKIQGKKELYKAKSELISAEKSIKSGEVEINKNKENLLEAKKELKENQYDINNMEDSKYYFFDRNDNIGYSGLKDSIDSLDSIASVLPVFFFLIAVLICLTTMTRMVEENRGEIGTFKALGYNDFEISKKFMIYASLASILGSIIGILVGFNVLPNVINEAYTSLYSLPKLDIYYYPSYIIQSILISLLCTVGASLFVLRVELKSNPASLMRTKAPKLGKKILLERIPFIWKRLNFNQKVTFRNIFRYKQRMIMTVFGIAGCMALLVTGFGLKDSNNGALEMQFNKIWKYDSMVIFDGDSDLNNKEYNKTLNEIKGYKSNLRIHQESVSFSKENMNKQTATLYVAENTNKMNDYILLNDRKTGEVYNISDNGVIINEQLANHLGVSEGDKIKMKDEDNNIYDIVVDNICENYFMHFIYMSPSYYEKIFNKAPKYNSQFLNFDYDKANNENISEKLMANDNVINITSMSDMKKSSEESSANLDMIMLVIIISSGCLAFVVLYNLNNINVSERIRELSTIKVLGFYDNEVTMYILRENILLTLLGIFVGGFLGKVLHSFVLKTSEIDTMMFYLEISKYSYMFSAIITMIFSMIVMFMMHMKLRKVDMIDALKSNE</sequence>
<dbReference type="EMBL" id="JACRWE010000003">
    <property type="protein sequence ID" value="MBC5996783.1"/>
    <property type="molecule type" value="Genomic_DNA"/>
</dbReference>
<dbReference type="Pfam" id="PF02687">
    <property type="entry name" value="FtsX"/>
    <property type="match status" value="2"/>
</dbReference>
<dbReference type="InterPro" id="IPR003838">
    <property type="entry name" value="ABC3_permease_C"/>
</dbReference>
<evidence type="ECO:0000259" key="8">
    <source>
        <dbReference type="Pfam" id="PF02687"/>
    </source>
</evidence>
<evidence type="ECO:0000313" key="10">
    <source>
        <dbReference type="Proteomes" id="UP000609849"/>
    </source>
</evidence>
<dbReference type="PANTHER" id="PTHR30287:SF1">
    <property type="entry name" value="INNER MEMBRANE PROTEIN"/>
    <property type="match status" value="1"/>
</dbReference>
<dbReference type="RefSeq" id="WP_153971795.1">
    <property type="nucleotide sequence ID" value="NZ_JACRWE010000003.1"/>
</dbReference>
<evidence type="ECO:0000256" key="4">
    <source>
        <dbReference type="ARBA" id="ARBA00022989"/>
    </source>
</evidence>
<feature type="transmembrane region" description="Helical" evidence="7">
    <location>
        <begin position="1005"/>
        <end position="1025"/>
    </location>
</feature>
<reference evidence="9 10" key="1">
    <citation type="submission" date="2020-08" db="EMBL/GenBank/DDBJ databases">
        <authorList>
            <person name="Liu C."/>
            <person name="Sun Q."/>
        </authorList>
    </citation>
    <scope>NUCLEOTIDE SEQUENCE [LARGE SCALE GENOMIC DNA]</scope>
    <source>
        <strain evidence="9 10">NSJ-18</strain>
    </source>
</reference>
<feature type="transmembrane region" description="Helical" evidence="7">
    <location>
        <begin position="21"/>
        <end position="39"/>
    </location>
</feature>
<evidence type="ECO:0000256" key="5">
    <source>
        <dbReference type="ARBA" id="ARBA00023136"/>
    </source>
</evidence>
<evidence type="ECO:0000313" key="9">
    <source>
        <dbReference type="EMBL" id="MBC5996783.1"/>
    </source>
</evidence>
<proteinExistence type="predicted"/>
<keyword evidence="6" id="KW-0175">Coiled coil</keyword>
<feature type="transmembrane region" description="Helical" evidence="7">
    <location>
        <begin position="1059"/>
        <end position="1080"/>
    </location>
</feature>
<comment type="caution">
    <text evidence="9">The sequence shown here is derived from an EMBL/GenBank/DDBJ whole genome shotgun (WGS) entry which is preliminary data.</text>
</comment>
<feature type="transmembrane region" description="Helical" evidence="7">
    <location>
        <begin position="605"/>
        <end position="625"/>
    </location>
</feature>
<feature type="coiled-coil region" evidence="6">
    <location>
        <begin position="485"/>
        <end position="519"/>
    </location>
</feature>
<feature type="transmembrane region" description="Helical" evidence="7">
    <location>
        <begin position="653"/>
        <end position="676"/>
    </location>
</feature>
<dbReference type="Gene3D" id="1.10.287.620">
    <property type="entry name" value="Helix Hairpins"/>
    <property type="match status" value="1"/>
</dbReference>
<keyword evidence="5 7" id="KW-0472">Membrane</keyword>
<keyword evidence="4 7" id="KW-1133">Transmembrane helix</keyword>
<protein>
    <submittedName>
        <fullName evidence="9">FtsX-like permease family protein</fullName>
    </submittedName>
</protein>
<feature type="coiled-coil region" evidence="6">
    <location>
        <begin position="224"/>
        <end position="363"/>
    </location>
</feature>
<keyword evidence="3 7" id="KW-0812">Transmembrane</keyword>
<keyword evidence="2" id="KW-1003">Cell membrane</keyword>
<organism evidence="9 10">
    <name type="scientific">Romboutsia faecis</name>
    <dbReference type="NCBI Taxonomy" id="2764597"/>
    <lineage>
        <taxon>Bacteria</taxon>
        <taxon>Bacillati</taxon>
        <taxon>Bacillota</taxon>
        <taxon>Clostridia</taxon>
        <taxon>Peptostreptococcales</taxon>
        <taxon>Peptostreptococcaceae</taxon>
        <taxon>Romboutsia</taxon>
    </lineage>
</organism>